<dbReference type="EMBL" id="JACSQL010000002">
    <property type="protein sequence ID" value="MBD7967476.1"/>
    <property type="molecule type" value="Genomic_DNA"/>
</dbReference>
<evidence type="ECO:0000313" key="3">
    <source>
        <dbReference type="Proteomes" id="UP000608071"/>
    </source>
</evidence>
<dbReference type="RefSeq" id="WP_191798743.1">
    <property type="nucleotide sequence ID" value="NZ_JACSQL010000002.1"/>
</dbReference>
<gene>
    <name evidence="2" type="ORF">H9647_05335</name>
</gene>
<feature type="region of interest" description="Disordered" evidence="1">
    <location>
        <begin position="139"/>
        <end position="209"/>
    </location>
</feature>
<feature type="compositionally biased region" description="Polar residues" evidence="1">
    <location>
        <begin position="176"/>
        <end position="202"/>
    </location>
</feature>
<evidence type="ECO:0000313" key="2">
    <source>
        <dbReference type="EMBL" id="MBD7967476.1"/>
    </source>
</evidence>
<dbReference type="Proteomes" id="UP000608071">
    <property type="component" value="Unassembled WGS sequence"/>
</dbReference>
<sequence>MNKKGQSMRGLLGKVVKINRGGPESFEGTLVKVSSDYMVVRNKEGFIYVNEAHVKSITEAGHSHREKGPKQKLIHSNDFHGVLKSLRLKRVQINQGGPEKLEGVLVSVTHNRLIIILKNNEIVRVFIHHVKTISVHVHGHNNENHENNNQSKDNQSKDNKSNDNKSKDNKSNDNQTRGNQSGARNSNSRGNQSRGTQAQGNRSAKKTAK</sequence>
<comment type="caution">
    <text evidence="2">The sequence shown here is derived from an EMBL/GenBank/DDBJ whole genome shotgun (WGS) entry which is preliminary data.</text>
</comment>
<evidence type="ECO:0000256" key="1">
    <source>
        <dbReference type="SAM" id="MobiDB-lite"/>
    </source>
</evidence>
<protein>
    <recommendedName>
        <fullName evidence="4">Spore coat protein B</fullName>
    </recommendedName>
</protein>
<evidence type="ECO:0008006" key="4">
    <source>
        <dbReference type="Google" id="ProtNLM"/>
    </source>
</evidence>
<organism evidence="2 3">
    <name type="scientific">Paenibacillus gallinarum</name>
    <dbReference type="NCBI Taxonomy" id="2762232"/>
    <lineage>
        <taxon>Bacteria</taxon>
        <taxon>Bacillati</taxon>
        <taxon>Bacillota</taxon>
        <taxon>Bacilli</taxon>
        <taxon>Bacillales</taxon>
        <taxon>Paenibacillaceae</taxon>
        <taxon>Paenibacillus</taxon>
    </lineage>
</organism>
<keyword evidence="3" id="KW-1185">Reference proteome</keyword>
<name>A0ABR8SVD7_9BACL</name>
<proteinExistence type="predicted"/>
<feature type="compositionally biased region" description="Basic and acidic residues" evidence="1">
    <location>
        <begin position="154"/>
        <end position="171"/>
    </location>
</feature>
<accession>A0ABR8SVD7</accession>
<reference evidence="2 3" key="1">
    <citation type="submission" date="2020-08" db="EMBL/GenBank/DDBJ databases">
        <title>A Genomic Blueprint of the Chicken Gut Microbiome.</title>
        <authorList>
            <person name="Gilroy R."/>
            <person name="Ravi A."/>
            <person name="Getino M."/>
            <person name="Pursley I."/>
            <person name="Horton D.L."/>
            <person name="Alikhan N.-F."/>
            <person name="Baker D."/>
            <person name="Gharbi K."/>
            <person name="Hall N."/>
            <person name="Watson M."/>
            <person name="Adriaenssens E.M."/>
            <person name="Foster-Nyarko E."/>
            <person name="Jarju S."/>
            <person name="Secka A."/>
            <person name="Antonio M."/>
            <person name="Oren A."/>
            <person name="Chaudhuri R."/>
            <person name="La Ragione R.M."/>
            <person name="Hildebrand F."/>
            <person name="Pallen M.J."/>
        </authorList>
    </citation>
    <scope>NUCLEOTIDE SEQUENCE [LARGE SCALE GENOMIC DNA]</scope>
    <source>
        <strain evidence="2 3">Sa2BVA9</strain>
    </source>
</reference>